<dbReference type="GeneID" id="112046524"/>
<keyword evidence="1" id="KW-0560">Oxidoreductase</keyword>
<organism evidence="2 3">
    <name type="scientific">Bicyclus anynana</name>
    <name type="common">Squinting bush brown butterfly</name>
    <dbReference type="NCBI Taxonomy" id="110368"/>
    <lineage>
        <taxon>Eukaryota</taxon>
        <taxon>Metazoa</taxon>
        <taxon>Ecdysozoa</taxon>
        <taxon>Arthropoda</taxon>
        <taxon>Hexapoda</taxon>
        <taxon>Insecta</taxon>
        <taxon>Pterygota</taxon>
        <taxon>Neoptera</taxon>
        <taxon>Endopterygota</taxon>
        <taxon>Lepidoptera</taxon>
        <taxon>Glossata</taxon>
        <taxon>Ditrysia</taxon>
        <taxon>Papilionoidea</taxon>
        <taxon>Nymphalidae</taxon>
        <taxon>Satyrinae</taxon>
        <taxon>Satyrini</taxon>
        <taxon>Mycalesina</taxon>
        <taxon>Bicyclus</taxon>
    </lineage>
</organism>
<dbReference type="PANTHER" id="PTHR43975:SF2">
    <property type="entry name" value="EG:BACR7A4.14 PROTEIN-RELATED"/>
    <property type="match status" value="1"/>
</dbReference>
<evidence type="ECO:0000313" key="3">
    <source>
        <dbReference type="RefSeq" id="XP_052743289.1"/>
    </source>
</evidence>
<keyword evidence="2" id="KW-1185">Reference proteome</keyword>
<proteinExistence type="predicted"/>
<name>A0ABM3LW42_BICAN</name>
<gene>
    <name evidence="3" type="primary">LOC112046524</name>
</gene>
<dbReference type="Pfam" id="PF13561">
    <property type="entry name" value="adh_short_C2"/>
    <property type="match status" value="1"/>
</dbReference>
<dbReference type="PROSITE" id="PS00061">
    <property type="entry name" value="ADH_SHORT"/>
    <property type="match status" value="1"/>
</dbReference>
<protein>
    <submittedName>
        <fullName evidence="3">3-oxoacyl-[acyl-carrier-protein] reductase FabG-like</fullName>
    </submittedName>
</protein>
<dbReference type="InterPro" id="IPR002347">
    <property type="entry name" value="SDR_fam"/>
</dbReference>
<dbReference type="InterPro" id="IPR036291">
    <property type="entry name" value="NAD(P)-bd_dom_sf"/>
</dbReference>
<accession>A0ABM3LW42</accession>
<sequence length="243" mass="25827">MSFEDNVVIVTGASSGIGAATAIQFAKEGANVVIVAKNLTTIAEKCAEVGNKPLIIVADLTKDDNIKQIIDTTISHFGKLNILVNNAGKSEFVDIASEDVMEKFDEIFDINLRAAVFLTSLSVPHLIKSRGNIVNISSIGARAVLFPGNFAYCASKAALDHFTKAVSLDLAPHGVRANSISPGPVKTKAMNDDFWEAMAKRMALGKVIEPEEIANMILYIASDKAKSITGSSFLVDGGMLLKG</sequence>
<dbReference type="SUPFAM" id="SSF51735">
    <property type="entry name" value="NAD(P)-binding Rossmann-fold domains"/>
    <property type="match status" value="1"/>
</dbReference>
<dbReference type="RefSeq" id="XP_052743289.1">
    <property type="nucleotide sequence ID" value="XM_052887329.1"/>
</dbReference>
<dbReference type="Gene3D" id="3.40.50.720">
    <property type="entry name" value="NAD(P)-binding Rossmann-like Domain"/>
    <property type="match status" value="1"/>
</dbReference>
<dbReference type="PANTHER" id="PTHR43975">
    <property type="entry name" value="ZGC:101858"/>
    <property type="match status" value="1"/>
</dbReference>
<dbReference type="PRINTS" id="PR00080">
    <property type="entry name" value="SDRFAMILY"/>
</dbReference>
<reference evidence="3" key="1">
    <citation type="submission" date="2025-08" db="UniProtKB">
        <authorList>
            <consortium name="RefSeq"/>
        </authorList>
    </citation>
    <scope>IDENTIFICATION</scope>
</reference>
<evidence type="ECO:0000256" key="1">
    <source>
        <dbReference type="ARBA" id="ARBA00023002"/>
    </source>
</evidence>
<dbReference type="InterPro" id="IPR020904">
    <property type="entry name" value="Sc_DH/Rdtase_CS"/>
</dbReference>
<evidence type="ECO:0000313" key="2">
    <source>
        <dbReference type="Proteomes" id="UP001652582"/>
    </source>
</evidence>
<dbReference type="PRINTS" id="PR00081">
    <property type="entry name" value="GDHRDH"/>
</dbReference>
<dbReference type="Proteomes" id="UP001652582">
    <property type="component" value="Chromosome 19"/>
</dbReference>